<feature type="chain" id="PRO_5035887827" evidence="2">
    <location>
        <begin position="24"/>
        <end position="61"/>
    </location>
</feature>
<evidence type="ECO:0000313" key="3">
    <source>
        <dbReference type="EMBL" id="RAH79942.1"/>
    </source>
</evidence>
<dbReference type="Proteomes" id="UP000249497">
    <property type="component" value="Unassembled WGS sequence"/>
</dbReference>
<dbReference type="RefSeq" id="XP_025525836.1">
    <property type="nucleotide sequence ID" value="XM_025672454.1"/>
</dbReference>
<evidence type="ECO:0000256" key="2">
    <source>
        <dbReference type="SAM" id="SignalP"/>
    </source>
</evidence>
<keyword evidence="1" id="KW-0472">Membrane</keyword>
<protein>
    <submittedName>
        <fullName evidence="3">Uncharacterized protein</fullName>
    </submittedName>
</protein>
<evidence type="ECO:0000313" key="4">
    <source>
        <dbReference type="Proteomes" id="UP000249497"/>
    </source>
</evidence>
<reference evidence="3 4" key="1">
    <citation type="submission" date="2018-02" db="EMBL/GenBank/DDBJ databases">
        <title>The genomes of Aspergillus section Nigri reveals drivers in fungal speciation.</title>
        <authorList>
            <consortium name="DOE Joint Genome Institute"/>
            <person name="Vesth T.C."/>
            <person name="Nybo J."/>
            <person name="Theobald S."/>
            <person name="Brandl J."/>
            <person name="Frisvad J.C."/>
            <person name="Nielsen K.F."/>
            <person name="Lyhne E.K."/>
            <person name="Kogle M.E."/>
            <person name="Kuo A."/>
            <person name="Riley R."/>
            <person name="Clum A."/>
            <person name="Nolan M."/>
            <person name="Lipzen A."/>
            <person name="Salamov A."/>
            <person name="Henrissat B."/>
            <person name="Wiebenga A."/>
            <person name="De vries R.P."/>
            <person name="Grigoriev I.V."/>
            <person name="Mortensen U.H."/>
            <person name="Andersen M.R."/>
            <person name="Baker S.E."/>
        </authorList>
    </citation>
    <scope>NUCLEOTIDE SEQUENCE [LARGE SCALE GENOMIC DNA]</scope>
    <source>
        <strain evidence="3 4">CBS 114.51</strain>
    </source>
</reference>
<dbReference type="GeneID" id="37176146"/>
<keyword evidence="1" id="KW-0812">Transmembrane</keyword>
<keyword evidence="2" id="KW-0732">Signal</keyword>
<feature type="transmembrane region" description="Helical" evidence="1">
    <location>
        <begin position="32"/>
        <end position="58"/>
    </location>
</feature>
<dbReference type="AlphaFoldDB" id="A0A8T8WX33"/>
<sequence>MGSGRAFMLSYTLGLLGFAVAAAVPPNLSRQVIVFLLLFSAPFLASSALASCIGAALMRLD</sequence>
<keyword evidence="4" id="KW-1185">Reference proteome</keyword>
<evidence type="ECO:0000256" key="1">
    <source>
        <dbReference type="SAM" id="Phobius"/>
    </source>
</evidence>
<feature type="signal peptide" evidence="2">
    <location>
        <begin position="1"/>
        <end position="23"/>
    </location>
</feature>
<proteinExistence type="predicted"/>
<dbReference type="EMBL" id="KZ824809">
    <property type="protein sequence ID" value="RAH79942.1"/>
    <property type="molecule type" value="Genomic_DNA"/>
</dbReference>
<gene>
    <name evidence="3" type="ORF">BO86DRAFT_390693</name>
</gene>
<organism evidence="3 4">
    <name type="scientific">Aspergillus japonicus CBS 114.51</name>
    <dbReference type="NCBI Taxonomy" id="1448312"/>
    <lineage>
        <taxon>Eukaryota</taxon>
        <taxon>Fungi</taxon>
        <taxon>Dikarya</taxon>
        <taxon>Ascomycota</taxon>
        <taxon>Pezizomycotina</taxon>
        <taxon>Eurotiomycetes</taxon>
        <taxon>Eurotiomycetidae</taxon>
        <taxon>Eurotiales</taxon>
        <taxon>Aspergillaceae</taxon>
        <taxon>Aspergillus</taxon>
        <taxon>Aspergillus subgen. Circumdati</taxon>
    </lineage>
</organism>
<keyword evidence="1" id="KW-1133">Transmembrane helix</keyword>
<name>A0A8T8WX33_ASPJA</name>
<accession>A0A8T8WX33</accession>